<evidence type="ECO:0000256" key="3">
    <source>
        <dbReference type="ARBA" id="ARBA00048228"/>
    </source>
</evidence>
<evidence type="ECO:0000259" key="4">
    <source>
        <dbReference type="Pfam" id="PF01493"/>
    </source>
</evidence>
<proteinExistence type="predicted"/>
<evidence type="ECO:0000256" key="1">
    <source>
        <dbReference type="ARBA" id="ARBA00004830"/>
    </source>
</evidence>
<gene>
    <name evidence="5" type="ORF">ENV17_04130</name>
</gene>
<dbReference type="PANTHER" id="PTHR39673:SF5">
    <property type="entry name" value="TUNGSTEN-CONTAINING FORMYLMETHANOFURAN DEHYDROGENASE 2 SUBUNIT C"/>
    <property type="match status" value="1"/>
</dbReference>
<dbReference type="UniPathway" id="UPA00640">
    <property type="reaction ID" value="UER00692"/>
</dbReference>
<dbReference type="SUPFAM" id="SSF69336">
    <property type="entry name" value="Alpha subunit of glutamate synthase, C-terminal domain"/>
    <property type="match status" value="1"/>
</dbReference>
<comment type="caution">
    <text evidence="5">The sequence shown here is derived from an EMBL/GenBank/DDBJ whole genome shotgun (WGS) entry which is preliminary data.</text>
</comment>
<reference evidence="5" key="1">
    <citation type="journal article" date="2020" name="mSystems">
        <title>Genome- and Community-Level Interaction Insights into Carbon Utilization and Element Cycling Functions of Hydrothermarchaeota in Hydrothermal Sediment.</title>
        <authorList>
            <person name="Zhou Z."/>
            <person name="Liu Y."/>
            <person name="Xu W."/>
            <person name="Pan J."/>
            <person name="Luo Z.H."/>
            <person name="Li M."/>
        </authorList>
    </citation>
    <scope>NUCLEOTIDE SEQUENCE [LARGE SCALE GENOMIC DNA]</scope>
    <source>
        <strain evidence="5">SpSt-735</strain>
    </source>
</reference>
<sequence length="291" mass="30732">MSGVSSVVYSLRLKVKPTVLIDARNLTPDKFAGRELSDLKNIAVLEGGRRVQLSELFDVDGPEKAPLDPGQITIVFETGSDKLCFIGYRMSKGRIVVKGDAGHLVGYKMRGGSIVVEGSARNYVGAKMRDGTIEVYGNVGHMLGGKLLGEKPGKGMKGGTIVVRGNAGSEVGVGMERGVIIIEGSAGNMVGSGMLGGSIIVKKDCGLYPGAGMSGGRVIIGDRVGAILPSFYVDSIVPSVSVRGIRFDKPFMLFMGDAATGGRGLLYISFEDNRELLSYYKSLIEEEGAEV</sequence>
<dbReference type="Gene3D" id="2.160.20.60">
    <property type="entry name" value="Glutamate synthase, alpha subunit, C-terminal domain"/>
    <property type="match status" value="1"/>
</dbReference>
<accession>A0A7C4B9Y2</accession>
<evidence type="ECO:0000256" key="2">
    <source>
        <dbReference type="ARBA" id="ARBA00012692"/>
    </source>
</evidence>
<dbReference type="GO" id="GO:0018493">
    <property type="term" value="F:formylmethanofuran dehydrogenase activity"/>
    <property type="evidence" value="ECO:0007669"/>
    <property type="project" value="UniProtKB-EC"/>
</dbReference>
<dbReference type="InterPro" id="IPR002489">
    <property type="entry name" value="Glu_synth_asu_C"/>
</dbReference>
<dbReference type="GO" id="GO:0019386">
    <property type="term" value="P:methanogenesis, from carbon dioxide"/>
    <property type="evidence" value="ECO:0007669"/>
    <property type="project" value="UniProtKB-UniPathway"/>
</dbReference>
<dbReference type="PANTHER" id="PTHR39673">
    <property type="entry name" value="TUNGSTEN FORMYLMETHANOFURAN DEHYDROGENASE, SUBUNIT C (FWDC)"/>
    <property type="match status" value="1"/>
</dbReference>
<dbReference type="GO" id="GO:0046914">
    <property type="term" value="F:transition metal ion binding"/>
    <property type="evidence" value="ECO:0007669"/>
    <property type="project" value="InterPro"/>
</dbReference>
<organism evidence="5">
    <name type="scientific">Thermofilum pendens</name>
    <dbReference type="NCBI Taxonomy" id="2269"/>
    <lineage>
        <taxon>Archaea</taxon>
        <taxon>Thermoproteota</taxon>
        <taxon>Thermoprotei</taxon>
        <taxon>Thermofilales</taxon>
        <taxon>Thermofilaceae</taxon>
        <taxon>Thermofilum</taxon>
    </lineage>
</organism>
<dbReference type="NCBIfam" id="TIGR03122">
    <property type="entry name" value="one_C_dehyd_C"/>
    <property type="match status" value="1"/>
</dbReference>
<dbReference type="AlphaFoldDB" id="A0A7C4B9Y2"/>
<protein>
    <recommendedName>
        <fullName evidence="2">formylmethanofuran dehydrogenase</fullName>
        <ecNumber evidence="2">1.2.7.12</ecNumber>
    </recommendedName>
</protein>
<comment type="pathway">
    <text evidence="1">One-carbon metabolism; methanogenesis from CO(2); 5,10-methenyl-5,6,7,8-tetrahydromethanopterin from CO(2): step 1/3.</text>
</comment>
<comment type="catalytic activity">
    <reaction evidence="3">
        <text>N-formylmethanofuran + 2 oxidized [2Fe-2S]-[ferredoxin] + H2O = methanofuran + 2 reduced [2Fe-2S]-[ferredoxin] + CO2 + H(+)</text>
        <dbReference type="Rhea" id="RHEA:19841"/>
        <dbReference type="Rhea" id="RHEA-COMP:10000"/>
        <dbReference type="Rhea" id="RHEA-COMP:10001"/>
        <dbReference type="ChEBI" id="CHEBI:15377"/>
        <dbReference type="ChEBI" id="CHEBI:15378"/>
        <dbReference type="ChEBI" id="CHEBI:16526"/>
        <dbReference type="ChEBI" id="CHEBI:33737"/>
        <dbReference type="ChEBI" id="CHEBI:33738"/>
        <dbReference type="ChEBI" id="CHEBI:57727"/>
        <dbReference type="ChEBI" id="CHEBI:58151"/>
        <dbReference type="EC" id="1.2.7.12"/>
    </reaction>
</comment>
<name>A0A7C4B9Y2_THEPE</name>
<dbReference type="Pfam" id="PF01493">
    <property type="entry name" value="GXGXG"/>
    <property type="match status" value="1"/>
</dbReference>
<evidence type="ECO:0000313" key="5">
    <source>
        <dbReference type="EMBL" id="HGI43557.1"/>
    </source>
</evidence>
<dbReference type="InterPro" id="IPR017550">
    <property type="entry name" value="Formylmethanofuran_DH_suC"/>
</dbReference>
<dbReference type="EMBL" id="DTFI01000104">
    <property type="protein sequence ID" value="HGI43557.1"/>
    <property type="molecule type" value="Genomic_DNA"/>
</dbReference>
<dbReference type="EC" id="1.2.7.12" evidence="2"/>
<feature type="domain" description="Glutamate synthase alpha subunit C-terminal" evidence="4">
    <location>
        <begin position="94"/>
        <end position="224"/>
    </location>
</feature>
<dbReference type="InterPro" id="IPR036485">
    <property type="entry name" value="Glu_synth_asu_C_sf"/>
</dbReference>